<dbReference type="PANTHER" id="PTHR15948:SF0">
    <property type="entry name" value="GOLGI PH REGULATOR A-RELATED"/>
    <property type="match status" value="1"/>
</dbReference>
<dbReference type="VEuPathDB" id="FungiDB:LCOR_00575.1"/>
<evidence type="ECO:0000256" key="1">
    <source>
        <dbReference type="ARBA" id="ARBA00004141"/>
    </source>
</evidence>
<evidence type="ECO:0000256" key="7">
    <source>
        <dbReference type="SAM" id="SignalP"/>
    </source>
</evidence>
<feature type="domain" description="Golgi pH regulator conserved" evidence="9">
    <location>
        <begin position="137"/>
        <end position="195"/>
    </location>
</feature>
<dbReference type="InterPro" id="IPR025969">
    <property type="entry name" value="ABA_GPCR_dom"/>
</dbReference>
<name>A0A068RFP4_9FUNG</name>
<keyword evidence="7" id="KW-0732">Signal</keyword>
<dbReference type="GO" id="GO:0016020">
    <property type="term" value="C:membrane"/>
    <property type="evidence" value="ECO:0007669"/>
    <property type="project" value="UniProtKB-SubCell"/>
</dbReference>
<keyword evidence="11" id="KW-1185">Reference proteome</keyword>
<evidence type="ECO:0000256" key="2">
    <source>
        <dbReference type="ARBA" id="ARBA00022692"/>
    </source>
</evidence>
<evidence type="ECO:0000256" key="3">
    <source>
        <dbReference type="ARBA" id="ARBA00022989"/>
    </source>
</evidence>
<feature type="coiled-coil region" evidence="5">
    <location>
        <begin position="176"/>
        <end position="252"/>
    </location>
</feature>
<comment type="subcellular location">
    <subcellularLocation>
        <location evidence="1">Membrane</location>
        <topology evidence="1">Multi-pass membrane protein</topology>
    </subcellularLocation>
</comment>
<dbReference type="Pfam" id="PF12537">
    <property type="entry name" value="GPHR_N"/>
    <property type="match status" value="1"/>
</dbReference>
<feature type="signal peptide" evidence="7">
    <location>
        <begin position="1"/>
        <end position="21"/>
    </location>
</feature>
<feature type="transmembrane region" description="Helical" evidence="6">
    <location>
        <begin position="404"/>
        <end position="426"/>
    </location>
</feature>
<keyword evidence="2 6" id="KW-0812">Transmembrane</keyword>
<evidence type="ECO:0000256" key="4">
    <source>
        <dbReference type="ARBA" id="ARBA00023136"/>
    </source>
</evidence>
<feature type="domain" description="Abscisic acid G-protein coupled receptor-like" evidence="8">
    <location>
        <begin position="258"/>
        <end position="427"/>
    </location>
</feature>
<accession>A0A068RFP4</accession>
<dbReference type="InterPro" id="IPR022535">
    <property type="entry name" value="Golgi_pH-regulator_cons_dom"/>
</dbReference>
<reference evidence="10" key="1">
    <citation type="submission" date="2013-08" db="EMBL/GenBank/DDBJ databases">
        <title>Gene expansion shapes genome architecture in the human pathogen Lichtheimia corymbifera: an evolutionary genomics analysis in the ancient terrestrial Mucorales (Mucoromycotina).</title>
        <authorList>
            <person name="Schwartze V.U."/>
            <person name="Winter S."/>
            <person name="Shelest E."/>
            <person name="Marcet-Houben M."/>
            <person name="Horn F."/>
            <person name="Wehner S."/>
            <person name="Hoffmann K."/>
            <person name="Riege K."/>
            <person name="Sammeth M."/>
            <person name="Nowrousian M."/>
            <person name="Valiante V."/>
            <person name="Linde J."/>
            <person name="Jacobsen I.D."/>
            <person name="Marz M."/>
            <person name="Brakhage A.A."/>
            <person name="Gabaldon T."/>
            <person name="Bocker S."/>
            <person name="Voigt K."/>
        </authorList>
    </citation>
    <scope>NUCLEOTIDE SEQUENCE [LARGE SCALE GENOMIC DNA]</scope>
    <source>
        <strain evidence="10">FSU 9682</strain>
    </source>
</reference>
<feature type="transmembrane region" description="Helical" evidence="6">
    <location>
        <begin position="364"/>
        <end position="384"/>
    </location>
</feature>
<organism evidence="10 11">
    <name type="scientific">Lichtheimia corymbifera JMRC:FSU:9682</name>
    <dbReference type="NCBI Taxonomy" id="1263082"/>
    <lineage>
        <taxon>Eukaryota</taxon>
        <taxon>Fungi</taxon>
        <taxon>Fungi incertae sedis</taxon>
        <taxon>Mucoromycota</taxon>
        <taxon>Mucoromycotina</taxon>
        <taxon>Mucoromycetes</taxon>
        <taxon>Mucorales</taxon>
        <taxon>Lichtheimiaceae</taxon>
        <taxon>Lichtheimia</taxon>
    </lineage>
</organism>
<evidence type="ECO:0000259" key="9">
    <source>
        <dbReference type="Pfam" id="PF12537"/>
    </source>
</evidence>
<feature type="transmembrane region" description="Helical" evidence="6">
    <location>
        <begin position="70"/>
        <end position="90"/>
    </location>
</feature>
<dbReference type="PANTHER" id="PTHR15948">
    <property type="entry name" value="G-PROTEIN COUPLED RECEPTOR 89-RELATED"/>
    <property type="match status" value="1"/>
</dbReference>
<dbReference type="InterPro" id="IPR015672">
    <property type="entry name" value="GPHR/GTG"/>
</dbReference>
<evidence type="ECO:0000256" key="6">
    <source>
        <dbReference type="SAM" id="Phobius"/>
    </source>
</evidence>
<sequence length="448" mass="51881">MIENVLLLILQLLILTIGANAAAKLLFKEPFTMTPPNVIFALTMSCSCTLFLLVFAEIMDLSSIATRWRYWNINLYVLLFLVVILIPWYQLYTFLRHTRGWRHKVAFYFACVGWMVYLYLFTRVTTDKPLSWSELAIFRVSIVGVTVTSILSGIGVVNTPYNTLGMFKKPVSERDLRNAQQAYEQTQRMLQDKIDTLSRMTRQEPQKPSSLGRLFTFLGSSKQEYDLLETEIQQLEHLVEDMKADLSELTRERAKTQYSMTWRGRCWNVISHLFSLYCIYRLAVTTFNVILRRVGTTDPISRMLSVLISHFGISDTGYWSQQLSFFAAGIICAVSVRGFVNLLSKVMRSFSRRMTVSKINITLFVAHMMGMYFLSSVLMMQSNLPPEYRHFLTSSLKDIEFDYFRHWSDIIFVISWLLAATVLYVLHQTNDARNLATDFADIQLEHVA</sequence>
<dbReference type="STRING" id="1263082.A0A068RFP4"/>
<evidence type="ECO:0000256" key="5">
    <source>
        <dbReference type="SAM" id="Coils"/>
    </source>
</evidence>
<evidence type="ECO:0000313" key="11">
    <source>
        <dbReference type="Proteomes" id="UP000027586"/>
    </source>
</evidence>
<dbReference type="OrthoDB" id="264392at2759"/>
<evidence type="ECO:0000259" key="8">
    <source>
        <dbReference type="Pfam" id="PF12430"/>
    </source>
</evidence>
<feature type="transmembrane region" description="Helical" evidence="6">
    <location>
        <begin position="37"/>
        <end position="58"/>
    </location>
</feature>
<keyword evidence="3 6" id="KW-1133">Transmembrane helix</keyword>
<evidence type="ECO:0000313" key="10">
    <source>
        <dbReference type="EMBL" id="CDH48804.1"/>
    </source>
</evidence>
<proteinExistence type="predicted"/>
<feature type="transmembrane region" description="Helical" evidence="6">
    <location>
        <begin position="136"/>
        <end position="157"/>
    </location>
</feature>
<dbReference type="AlphaFoldDB" id="A0A068RFP4"/>
<feature type="transmembrane region" description="Helical" evidence="6">
    <location>
        <begin position="269"/>
        <end position="291"/>
    </location>
</feature>
<dbReference type="Proteomes" id="UP000027586">
    <property type="component" value="Unassembled WGS sequence"/>
</dbReference>
<dbReference type="EMBL" id="CBTN010000002">
    <property type="protein sequence ID" value="CDH48804.1"/>
    <property type="molecule type" value="Genomic_DNA"/>
</dbReference>
<gene>
    <name evidence="10" type="ORF">LCOR_00575.1</name>
</gene>
<feature type="chain" id="PRO_5001655086" evidence="7">
    <location>
        <begin position="22"/>
        <end position="448"/>
    </location>
</feature>
<feature type="transmembrane region" description="Helical" evidence="6">
    <location>
        <begin position="325"/>
        <end position="343"/>
    </location>
</feature>
<comment type="caution">
    <text evidence="10">The sequence shown here is derived from an EMBL/GenBank/DDBJ whole genome shotgun (WGS) entry which is preliminary data.</text>
</comment>
<keyword evidence="5" id="KW-0175">Coiled coil</keyword>
<feature type="transmembrane region" description="Helical" evidence="6">
    <location>
        <begin position="105"/>
        <end position="124"/>
    </location>
</feature>
<protein>
    <submittedName>
        <fullName evidence="10">Golgi ph regulator</fullName>
    </submittedName>
</protein>
<dbReference type="Pfam" id="PF12430">
    <property type="entry name" value="ABA_GPCR"/>
    <property type="match status" value="1"/>
</dbReference>
<keyword evidence="4 6" id="KW-0472">Membrane</keyword>